<organism evidence="2 3">
    <name type="scientific">Aspergillus sclerotiicarbonarius (strain CBS 121057 / IBT 28362)</name>
    <dbReference type="NCBI Taxonomy" id="1448318"/>
    <lineage>
        <taxon>Eukaryota</taxon>
        <taxon>Fungi</taxon>
        <taxon>Dikarya</taxon>
        <taxon>Ascomycota</taxon>
        <taxon>Pezizomycotina</taxon>
        <taxon>Eurotiomycetes</taxon>
        <taxon>Eurotiomycetidae</taxon>
        <taxon>Eurotiales</taxon>
        <taxon>Aspergillaceae</taxon>
        <taxon>Aspergillus</taxon>
        <taxon>Aspergillus subgen. Circumdati</taxon>
    </lineage>
</organism>
<dbReference type="InterPro" id="IPR039261">
    <property type="entry name" value="FNR_nucleotide-bd"/>
</dbReference>
<protein>
    <submittedName>
        <fullName evidence="2">Uncharacterized protein</fullName>
    </submittedName>
</protein>
<accession>A0A319FET6</accession>
<gene>
    <name evidence="2" type="ORF">BO78DRAFT_447783</name>
</gene>
<evidence type="ECO:0000313" key="3">
    <source>
        <dbReference type="Proteomes" id="UP000248423"/>
    </source>
</evidence>
<feature type="compositionally biased region" description="Low complexity" evidence="1">
    <location>
        <begin position="221"/>
        <end position="234"/>
    </location>
</feature>
<dbReference type="OrthoDB" id="436496at2759"/>
<dbReference type="PANTHER" id="PTHR42815:SF2">
    <property type="entry name" value="FAD-BINDING, PUTATIVE (AFU_ORTHOLOGUE AFUA_6G07600)-RELATED"/>
    <property type="match status" value="1"/>
</dbReference>
<dbReference type="STRING" id="1448318.A0A319FET6"/>
<keyword evidence="3" id="KW-1185">Reference proteome</keyword>
<dbReference type="Gene3D" id="2.30.110.10">
    <property type="entry name" value="Electron Transport, Fmn-binding Protein, Chain A"/>
    <property type="match status" value="1"/>
</dbReference>
<dbReference type="VEuPathDB" id="FungiDB:BO78DRAFT_447783"/>
<dbReference type="EMBL" id="KZ826360">
    <property type="protein sequence ID" value="PYI05163.1"/>
    <property type="molecule type" value="Genomic_DNA"/>
</dbReference>
<proteinExistence type="predicted"/>
<name>A0A319FET6_ASPSB</name>
<sequence>MSTTALQGWHPGELAIQRKLGYSSAVSDSWSYIKNFMPEQHRIFHTSNLPFIPMTTIDEYGRPWASIVAGSTGEVGFVESPDPQTLSIHARLWDGDPLLNTVKTWLNPNHPQPTPPERFLTAGLGVEFSTRRRNKFAGRIKHVSAATNSHSDYRIDIAVTETLGNCPKYINTRTLTPHPTTNPTITHHHPHLPTPSSHRLPPEIITFIHTADTIFLATISTPNPNSTNSNTTNPTPQPPHAGLNARSGLPGFTRVLPSNPPTIILPDYSGNRFMSSVGNIHASGVAGLTILSFTTGDILYLTGTAEHHVGDSARRIMSRQGSLTVVEVSGYVFVRDAVPVREEPGSFVQRSLYSPRVRYLVGEMGGGGGGGEEGGGGGKAVLERGVKLAGDLAVFRFRVVENGKGKGVRVRAGQALVLDFMEWIGPPQYRHMSEDAPGEINDDRVRTWTVSSAHEGVEGVGVEGFELTMREMKGGVVTGALFNLLRSRELKPGGMVQFDASVCVDIVGTTGDFILGTGKLDVLWVAGGIGITPFLAMLRALAGRGGSVQGDVVLVLATREPRVMVGLVKEALGGMPLAVRVRVEVFTSSEGGFDVGGVVRPNVSVSVHKGRVGREYWRGVSKDKEVFVCGPGGFGDEVVEGLRGAGISPGQIHREGFY</sequence>
<evidence type="ECO:0000256" key="1">
    <source>
        <dbReference type="SAM" id="MobiDB-lite"/>
    </source>
</evidence>
<dbReference type="AlphaFoldDB" id="A0A319FET6"/>
<feature type="region of interest" description="Disordered" evidence="1">
    <location>
        <begin position="221"/>
        <end position="241"/>
    </location>
</feature>
<dbReference type="Proteomes" id="UP000248423">
    <property type="component" value="Unassembled WGS sequence"/>
</dbReference>
<evidence type="ECO:0000313" key="2">
    <source>
        <dbReference type="EMBL" id="PYI05163.1"/>
    </source>
</evidence>
<dbReference type="InterPro" id="IPR012349">
    <property type="entry name" value="Split_barrel_FMN-bd"/>
</dbReference>
<dbReference type="PANTHER" id="PTHR42815">
    <property type="entry name" value="FAD-BINDING, PUTATIVE (AFU_ORTHOLOGUE AFUA_6G07600)-RELATED"/>
    <property type="match status" value="1"/>
</dbReference>
<dbReference type="Gene3D" id="3.40.50.80">
    <property type="entry name" value="Nucleotide-binding domain of ferredoxin-NADP reductase (FNR) module"/>
    <property type="match status" value="1"/>
</dbReference>
<dbReference type="SUPFAM" id="SSF52343">
    <property type="entry name" value="Ferredoxin reductase-like, C-terminal NADP-linked domain"/>
    <property type="match status" value="1"/>
</dbReference>
<reference evidence="2 3" key="1">
    <citation type="submission" date="2018-02" db="EMBL/GenBank/DDBJ databases">
        <title>The genomes of Aspergillus section Nigri reveals drivers in fungal speciation.</title>
        <authorList>
            <consortium name="DOE Joint Genome Institute"/>
            <person name="Vesth T.C."/>
            <person name="Nybo J."/>
            <person name="Theobald S."/>
            <person name="Brandl J."/>
            <person name="Frisvad J.C."/>
            <person name="Nielsen K.F."/>
            <person name="Lyhne E.K."/>
            <person name="Kogle M.E."/>
            <person name="Kuo A."/>
            <person name="Riley R."/>
            <person name="Clum A."/>
            <person name="Nolan M."/>
            <person name="Lipzen A."/>
            <person name="Salamov A."/>
            <person name="Henrissat B."/>
            <person name="Wiebenga A."/>
            <person name="De vries R.P."/>
            <person name="Grigoriev I.V."/>
            <person name="Mortensen U.H."/>
            <person name="Andersen M.R."/>
            <person name="Baker S.E."/>
        </authorList>
    </citation>
    <scope>NUCLEOTIDE SEQUENCE [LARGE SCALE GENOMIC DNA]</scope>
    <source>
        <strain evidence="2 3">CBS 121057</strain>
    </source>
</reference>